<dbReference type="GO" id="GO:0006144">
    <property type="term" value="P:purine nucleobase metabolic process"/>
    <property type="evidence" value="ECO:0007669"/>
    <property type="project" value="UniProtKB-KW"/>
</dbReference>
<accession>A0AA41ZID1</accession>
<feature type="domain" description="FAD-binding" evidence="11">
    <location>
        <begin position="6"/>
        <end position="342"/>
    </location>
</feature>
<comment type="similarity">
    <text evidence="7">Belongs to the FAD-dependent urate hydroxylase family.</text>
</comment>
<comment type="catalytic activity">
    <reaction evidence="10">
        <text>urate + NADH + O2 + H(+) = 5-hydroxyisourate + NAD(+) + H2O</text>
        <dbReference type="Rhea" id="RHEA:27329"/>
        <dbReference type="ChEBI" id="CHEBI:15377"/>
        <dbReference type="ChEBI" id="CHEBI:15378"/>
        <dbReference type="ChEBI" id="CHEBI:15379"/>
        <dbReference type="ChEBI" id="CHEBI:17775"/>
        <dbReference type="ChEBI" id="CHEBI:18072"/>
        <dbReference type="ChEBI" id="CHEBI:57540"/>
        <dbReference type="ChEBI" id="CHEBI:57945"/>
        <dbReference type="EC" id="1.14.13.113"/>
    </reaction>
</comment>
<name>A0AA41ZID1_9GAMM</name>
<evidence type="ECO:0000313" key="12">
    <source>
        <dbReference type="EMBL" id="MCX2525256.1"/>
    </source>
</evidence>
<keyword evidence="4" id="KW-0659">Purine metabolism</keyword>
<dbReference type="GO" id="GO:0004846">
    <property type="term" value="F:urate oxidase activity"/>
    <property type="evidence" value="ECO:0007669"/>
    <property type="project" value="InterPro"/>
</dbReference>
<protein>
    <recommendedName>
        <fullName evidence="9">FAD-dependent urate hydroxylase</fullName>
        <ecNumber evidence="8">1.14.13.113</ecNumber>
    </recommendedName>
</protein>
<proteinExistence type="inferred from homology"/>
<dbReference type="GO" id="GO:0102099">
    <property type="term" value="F:FAD-dependent urate hydroxylase activity"/>
    <property type="evidence" value="ECO:0007669"/>
    <property type="project" value="UniProtKB-EC"/>
</dbReference>
<comment type="caution">
    <text evidence="12">The sequence shown here is derived from an EMBL/GenBank/DDBJ whole genome shotgun (WGS) entry which is preliminary data.</text>
</comment>
<dbReference type="GO" id="GO:0071949">
    <property type="term" value="F:FAD binding"/>
    <property type="evidence" value="ECO:0007669"/>
    <property type="project" value="InterPro"/>
</dbReference>
<evidence type="ECO:0000256" key="10">
    <source>
        <dbReference type="ARBA" id="ARBA00047521"/>
    </source>
</evidence>
<evidence type="ECO:0000256" key="7">
    <source>
        <dbReference type="ARBA" id="ARBA00035121"/>
    </source>
</evidence>
<gene>
    <name evidence="12" type="primary">hpxO</name>
    <name evidence="12" type="ORF">OQ287_13500</name>
</gene>
<dbReference type="PANTHER" id="PTHR46496:SF1">
    <property type="entry name" value="ZEAXANTHIN EPOXIDASE, CHLOROPLASTIC"/>
    <property type="match status" value="1"/>
</dbReference>
<organism evidence="12 13">
    <name type="scientific">Larsenimonas rhizosphaerae</name>
    <dbReference type="NCBI Taxonomy" id="2944682"/>
    <lineage>
        <taxon>Bacteria</taxon>
        <taxon>Pseudomonadati</taxon>
        <taxon>Pseudomonadota</taxon>
        <taxon>Gammaproteobacteria</taxon>
        <taxon>Oceanospirillales</taxon>
        <taxon>Halomonadaceae</taxon>
        <taxon>Larsenimonas</taxon>
    </lineage>
</organism>
<dbReference type="Gene3D" id="3.50.50.60">
    <property type="entry name" value="FAD/NAD(P)-binding domain"/>
    <property type="match status" value="1"/>
</dbReference>
<dbReference type="PANTHER" id="PTHR46496">
    <property type="match status" value="1"/>
</dbReference>
<dbReference type="NCBIfam" id="NF033623">
    <property type="entry name" value="urate_HpxO"/>
    <property type="match status" value="1"/>
</dbReference>
<evidence type="ECO:0000259" key="11">
    <source>
        <dbReference type="Pfam" id="PF01494"/>
    </source>
</evidence>
<dbReference type="InterPro" id="IPR036188">
    <property type="entry name" value="FAD/NAD-bd_sf"/>
</dbReference>
<evidence type="ECO:0000313" key="13">
    <source>
        <dbReference type="Proteomes" id="UP001165678"/>
    </source>
</evidence>
<keyword evidence="13" id="KW-1185">Reference proteome</keyword>
<dbReference type="GO" id="GO:0019628">
    <property type="term" value="P:urate catabolic process"/>
    <property type="evidence" value="ECO:0007669"/>
    <property type="project" value="InterPro"/>
</dbReference>
<evidence type="ECO:0000256" key="2">
    <source>
        <dbReference type="ARBA" id="ARBA00004705"/>
    </source>
</evidence>
<dbReference type="EC" id="1.14.13.113" evidence="8"/>
<keyword evidence="3" id="KW-0285">Flavoprotein</keyword>
<reference evidence="12" key="1">
    <citation type="submission" date="2022-11" db="EMBL/GenBank/DDBJ databases">
        <title>Larsenimonas rhizosphaerae sp. nov., isolated from a tidal mudflat.</title>
        <authorList>
            <person name="Lee S.D."/>
            <person name="Kim I.S."/>
        </authorList>
    </citation>
    <scope>NUCLEOTIDE SEQUENCE</scope>
    <source>
        <strain evidence="12">GH2-1</strain>
    </source>
</reference>
<dbReference type="InterPro" id="IPR002938">
    <property type="entry name" value="FAD-bd"/>
</dbReference>
<comment type="pathway">
    <text evidence="2">Purine metabolism; urate degradation.</text>
</comment>
<keyword evidence="6" id="KW-0560">Oxidoreductase</keyword>
<comment type="cofactor">
    <cofactor evidence="1">
        <name>FAD</name>
        <dbReference type="ChEBI" id="CHEBI:57692"/>
    </cofactor>
</comment>
<sequence>MTPRSITIIGAGMGGLTTALALRQAGHTVHVFDRVSALRPAGAALSVWSNGVKVLAALGLETRLKAASGTMTHMAYADQHGRPLTHFDITPLYSRVGQPACPIARTALQTLLLEAVGEDRVSLGENCTHYTTTETGITAHFNSGLTVESDLLVVADGTHSILRNQAMGETIERRYCGYVNWNGRVPVTPELGDPECWIQYVGHGQRVSMMPMGEVDGVPHFYFFLDVPLPDGTPNDPGQYRAELARHFDGWAEPVQTLIARIDPAHMARVEIHDIDPLPRLTASRVALLGDAAHGMSPDLGQGGCQAMEDAWVLARALDDADTLDEALATYDHRRVDRVGDIILRARKRAATTHGKIPALTHSWYQELTEETGEHIMAGMEKTILGGPLV</sequence>
<dbReference type="InterPro" id="IPR047712">
    <property type="entry name" value="HpxO"/>
</dbReference>
<dbReference type="SUPFAM" id="SSF51905">
    <property type="entry name" value="FAD/NAD(P)-binding domain"/>
    <property type="match status" value="1"/>
</dbReference>
<evidence type="ECO:0000256" key="9">
    <source>
        <dbReference type="ARBA" id="ARBA00035262"/>
    </source>
</evidence>
<dbReference type="Proteomes" id="UP001165678">
    <property type="component" value="Unassembled WGS sequence"/>
</dbReference>
<evidence type="ECO:0000256" key="8">
    <source>
        <dbReference type="ARBA" id="ARBA00035128"/>
    </source>
</evidence>
<dbReference type="AlphaFoldDB" id="A0AA41ZID1"/>
<dbReference type="RefSeq" id="WP_265896789.1">
    <property type="nucleotide sequence ID" value="NZ_JAPIVE010000004.1"/>
</dbReference>
<dbReference type="Pfam" id="PF01494">
    <property type="entry name" value="FAD_binding_3"/>
    <property type="match status" value="1"/>
</dbReference>
<dbReference type="PRINTS" id="PR00420">
    <property type="entry name" value="RNGMNOXGNASE"/>
</dbReference>
<dbReference type="EMBL" id="JAPIVE010000004">
    <property type="protein sequence ID" value="MCX2525256.1"/>
    <property type="molecule type" value="Genomic_DNA"/>
</dbReference>
<keyword evidence="5" id="KW-0274">FAD</keyword>
<evidence type="ECO:0000256" key="4">
    <source>
        <dbReference type="ARBA" id="ARBA00022631"/>
    </source>
</evidence>
<evidence type="ECO:0000256" key="6">
    <source>
        <dbReference type="ARBA" id="ARBA00023002"/>
    </source>
</evidence>
<evidence type="ECO:0000256" key="3">
    <source>
        <dbReference type="ARBA" id="ARBA00022630"/>
    </source>
</evidence>
<evidence type="ECO:0000256" key="1">
    <source>
        <dbReference type="ARBA" id="ARBA00001974"/>
    </source>
</evidence>
<evidence type="ECO:0000256" key="5">
    <source>
        <dbReference type="ARBA" id="ARBA00022827"/>
    </source>
</evidence>